<dbReference type="Proteomes" id="UP001589753">
    <property type="component" value="Unassembled WGS sequence"/>
</dbReference>
<keyword evidence="2" id="KW-1185">Reference proteome</keyword>
<organism evidence="1 2">
    <name type="scientific">Streptomyces heliomycini</name>
    <dbReference type="NCBI Taxonomy" id="284032"/>
    <lineage>
        <taxon>Bacteria</taxon>
        <taxon>Bacillati</taxon>
        <taxon>Actinomycetota</taxon>
        <taxon>Actinomycetes</taxon>
        <taxon>Kitasatosporales</taxon>
        <taxon>Streptomycetaceae</taxon>
        <taxon>Streptomyces</taxon>
    </lineage>
</organism>
<evidence type="ECO:0000313" key="1">
    <source>
        <dbReference type="EMBL" id="MFB9347078.1"/>
    </source>
</evidence>
<evidence type="ECO:0000313" key="2">
    <source>
        <dbReference type="Proteomes" id="UP001589753"/>
    </source>
</evidence>
<comment type="caution">
    <text evidence="1">The sequence shown here is derived from an EMBL/GenBank/DDBJ whole genome shotgun (WGS) entry which is preliminary data.</text>
</comment>
<proteinExistence type="predicted"/>
<name>A0ABV5L4J6_9ACTN</name>
<protein>
    <submittedName>
        <fullName evidence="1">Uncharacterized protein</fullName>
    </submittedName>
</protein>
<gene>
    <name evidence="1" type="ORF">ACFFUA_06315</name>
</gene>
<accession>A0ABV5L4J6</accession>
<reference evidence="1 2" key="1">
    <citation type="submission" date="2024-09" db="EMBL/GenBank/DDBJ databases">
        <authorList>
            <person name="Sun Q."/>
            <person name="Mori K."/>
        </authorList>
    </citation>
    <scope>NUCLEOTIDE SEQUENCE [LARGE SCALE GENOMIC DNA]</scope>
    <source>
        <strain evidence="1 2">JCM 9767</strain>
    </source>
</reference>
<dbReference type="EMBL" id="JBHMDI010000010">
    <property type="protein sequence ID" value="MFB9347078.1"/>
    <property type="molecule type" value="Genomic_DNA"/>
</dbReference>
<dbReference type="RefSeq" id="WP_380954746.1">
    <property type="nucleotide sequence ID" value="NZ_JBHMDI010000010.1"/>
</dbReference>
<sequence>MVSYPFVSAVTEWLHMEDGDALDAIAEYVAGATPTVLEKMDRHLRETTVNEYKSEQRNRLVVLYACFKYLEAQKTVRFSARW</sequence>